<evidence type="ECO:0000313" key="3">
    <source>
        <dbReference type="Proteomes" id="UP000190105"/>
    </source>
</evidence>
<proteinExistence type="predicted"/>
<feature type="region of interest" description="Disordered" evidence="1">
    <location>
        <begin position="120"/>
        <end position="141"/>
    </location>
</feature>
<dbReference type="OrthoDB" id="2697242at2"/>
<dbReference type="Proteomes" id="UP000190105">
    <property type="component" value="Unassembled WGS sequence"/>
</dbReference>
<reference evidence="3" key="1">
    <citation type="submission" date="2017-02" db="EMBL/GenBank/DDBJ databases">
        <authorList>
            <person name="Varghese N."/>
            <person name="Submissions S."/>
        </authorList>
    </citation>
    <scope>NUCLEOTIDE SEQUENCE [LARGE SCALE GENOMIC DNA]</scope>
    <source>
        <strain evidence="3">USBA 833</strain>
    </source>
</reference>
<sequence>MNISPQLRQALKPYYSIPSNRYKFVYFMWRNGLSNRNTDFSTLTEEEIIEKYCKGSIRKYNFLKEWENSEEYTNLMNILLLDKSNKELLEIYDVVLEKAKQGDDKAIKTFLLLQEELKKSVKHKKNKPEKEEQEDDGLILE</sequence>
<name>A0A1T4YDV2_9CLOT</name>
<dbReference type="STRING" id="1147123.SAMN05443428_13916"/>
<accession>A0A1T4YDV2</accession>
<evidence type="ECO:0000313" key="2">
    <source>
        <dbReference type="EMBL" id="SKA99934.1"/>
    </source>
</evidence>
<organism evidence="2 3">
    <name type="scientific">Caloramator quimbayensis</name>
    <dbReference type="NCBI Taxonomy" id="1147123"/>
    <lineage>
        <taxon>Bacteria</taxon>
        <taxon>Bacillati</taxon>
        <taxon>Bacillota</taxon>
        <taxon>Clostridia</taxon>
        <taxon>Eubacteriales</taxon>
        <taxon>Clostridiaceae</taxon>
        <taxon>Caloramator</taxon>
    </lineage>
</organism>
<dbReference type="EMBL" id="FUYH01000039">
    <property type="protein sequence ID" value="SKA99934.1"/>
    <property type="molecule type" value="Genomic_DNA"/>
</dbReference>
<evidence type="ECO:0000256" key="1">
    <source>
        <dbReference type="SAM" id="MobiDB-lite"/>
    </source>
</evidence>
<feature type="compositionally biased region" description="Acidic residues" evidence="1">
    <location>
        <begin position="131"/>
        <end position="141"/>
    </location>
</feature>
<protein>
    <submittedName>
        <fullName evidence="2">Uncharacterized protein</fullName>
    </submittedName>
</protein>
<dbReference type="RefSeq" id="WP_078697783.1">
    <property type="nucleotide sequence ID" value="NZ_FUYH01000039.1"/>
</dbReference>
<dbReference type="AlphaFoldDB" id="A0A1T4YDV2"/>
<gene>
    <name evidence="2" type="ORF">SAMN05443428_13916</name>
</gene>
<keyword evidence="3" id="KW-1185">Reference proteome</keyword>